<dbReference type="Pfam" id="PF04031">
    <property type="entry name" value="Las1"/>
    <property type="match status" value="1"/>
</dbReference>
<dbReference type="AlphaFoldDB" id="A0A3Q4G8E0"/>
<reference evidence="1" key="2">
    <citation type="submission" date="2025-09" db="UniProtKB">
        <authorList>
            <consortium name="Ensembl"/>
        </authorList>
    </citation>
    <scope>IDENTIFICATION</scope>
</reference>
<evidence type="ECO:0000313" key="2">
    <source>
        <dbReference type="Proteomes" id="UP000261580"/>
    </source>
</evidence>
<name>A0A3Q4G8E0_NEOBR</name>
<dbReference type="GO" id="GO:0090730">
    <property type="term" value="C:Las1 complex"/>
    <property type="evidence" value="ECO:0007669"/>
    <property type="project" value="InterPro"/>
</dbReference>
<dbReference type="GO" id="GO:0000460">
    <property type="term" value="P:maturation of 5.8S rRNA"/>
    <property type="evidence" value="ECO:0007669"/>
    <property type="project" value="TreeGrafter"/>
</dbReference>
<dbReference type="GO" id="GO:0000470">
    <property type="term" value="P:maturation of LSU-rRNA"/>
    <property type="evidence" value="ECO:0007669"/>
    <property type="project" value="TreeGrafter"/>
</dbReference>
<dbReference type="OMA" id="WRARCTD"/>
<dbReference type="InterPro" id="IPR007174">
    <property type="entry name" value="Las1"/>
</dbReference>
<protein>
    <submittedName>
        <fullName evidence="1">Uncharacterized protein</fullName>
    </submittedName>
</protein>
<dbReference type="PANTHER" id="PTHR15002">
    <property type="entry name" value="RIBOSOMAL BIOGENESIS PROTEIN LAS1L"/>
    <property type="match status" value="1"/>
</dbReference>
<dbReference type="GO" id="GO:0030687">
    <property type="term" value="C:preribosome, large subunit precursor"/>
    <property type="evidence" value="ECO:0007669"/>
    <property type="project" value="TreeGrafter"/>
</dbReference>
<organism evidence="1 2">
    <name type="scientific">Neolamprologus brichardi</name>
    <name type="common">Fairy cichlid</name>
    <name type="synonym">Lamprologus brichardi</name>
    <dbReference type="NCBI Taxonomy" id="32507"/>
    <lineage>
        <taxon>Eukaryota</taxon>
        <taxon>Metazoa</taxon>
        <taxon>Chordata</taxon>
        <taxon>Craniata</taxon>
        <taxon>Vertebrata</taxon>
        <taxon>Euteleostomi</taxon>
        <taxon>Actinopterygii</taxon>
        <taxon>Neopterygii</taxon>
        <taxon>Teleostei</taxon>
        <taxon>Neoteleostei</taxon>
        <taxon>Acanthomorphata</taxon>
        <taxon>Ovalentaria</taxon>
        <taxon>Cichlomorphae</taxon>
        <taxon>Cichliformes</taxon>
        <taxon>Cichlidae</taxon>
        <taxon>African cichlids</taxon>
        <taxon>Pseudocrenilabrinae</taxon>
        <taxon>Lamprologini</taxon>
        <taxon>Neolamprologus</taxon>
    </lineage>
</organism>
<sequence>MKKKGSEKKRHVVAWLNKAEWDQVRDYLYSMDSSLQRFALERISAWRARCANSFPVAVDCTADLVRCQVRDRSGQPPKLILLFKNSQRNFHQFFSSNHTFTLSHTAASPSQLLYFILPLL</sequence>
<dbReference type="PANTHER" id="PTHR15002:SF0">
    <property type="entry name" value="RIBOSOMAL BIOGENESIS PROTEIN LAS1L"/>
    <property type="match status" value="1"/>
</dbReference>
<accession>A0A3Q4G8E0</accession>
<dbReference type="STRING" id="32507.ENSNBRP00000005110"/>
<proteinExistence type="predicted"/>
<dbReference type="Proteomes" id="UP000261580">
    <property type="component" value="Unassembled WGS sequence"/>
</dbReference>
<dbReference type="Bgee" id="ENSNBRG00000004062">
    <property type="expression patterns" value="Expressed in camera-type eye and 1 other cell type or tissue"/>
</dbReference>
<reference evidence="1" key="1">
    <citation type="submission" date="2025-08" db="UniProtKB">
        <authorList>
            <consortium name="Ensembl"/>
        </authorList>
    </citation>
    <scope>IDENTIFICATION</scope>
</reference>
<evidence type="ECO:0000313" key="1">
    <source>
        <dbReference type="Ensembl" id="ENSNBRP00000005110.1"/>
    </source>
</evidence>
<dbReference type="Ensembl" id="ENSNBRT00000005265.1">
    <property type="protein sequence ID" value="ENSNBRP00000005110.1"/>
    <property type="gene ID" value="ENSNBRG00000004062.1"/>
</dbReference>
<keyword evidence="2" id="KW-1185">Reference proteome</keyword>
<dbReference type="GeneTree" id="ENSGT00940000180535"/>
<dbReference type="GO" id="GO:0004519">
    <property type="term" value="F:endonuclease activity"/>
    <property type="evidence" value="ECO:0007669"/>
    <property type="project" value="InterPro"/>
</dbReference>